<gene>
    <name evidence="1" type="ORF">FM114_02640</name>
</gene>
<dbReference type="Proteomes" id="UP000188342">
    <property type="component" value="Unassembled WGS sequence"/>
</dbReference>
<dbReference type="RefSeq" id="WP_094763645.1">
    <property type="nucleotide sequence ID" value="NZ_FUKQ01000010.1"/>
</dbReference>
<dbReference type="STRING" id="1255658.FM114_02640"/>
<protein>
    <submittedName>
        <fullName evidence="1">Uncharacterized protein</fullName>
    </submittedName>
</protein>
<sequence length="91" mass="10537">MSETDGGESGGFELVLKERDDKQAIYETWVTLSQQAHGFHRYEIDKGVCHRIDKSRVSDCDMSIANRIAGAITRAYRERGELPERITREYW</sequence>
<keyword evidence="2" id="KW-1185">Reference proteome</keyword>
<proteinExistence type="predicted"/>
<evidence type="ECO:0000313" key="1">
    <source>
        <dbReference type="EMBL" id="SJN20980.1"/>
    </source>
</evidence>
<dbReference type="AlphaFoldDB" id="A0A1R4IMA1"/>
<accession>A0A1R4IMA1</accession>
<dbReference type="EMBL" id="FUKQ01000010">
    <property type="protein sequence ID" value="SJN20980.1"/>
    <property type="molecule type" value="Genomic_DNA"/>
</dbReference>
<evidence type="ECO:0000313" key="2">
    <source>
        <dbReference type="Proteomes" id="UP000188342"/>
    </source>
</evidence>
<organism evidence="1 2">
    <name type="scientific">Luteococcus japonicus LSP_Lj1</name>
    <dbReference type="NCBI Taxonomy" id="1255658"/>
    <lineage>
        <taxon>Bacteria</taxon>
        <taxon>Bacillati</taxon>
        <taxon>Actinomycetota</taxon>
        <taxon>Actinomycetes</taxon>
        <taxon>Propionibacteriales</taxon>
        <taxon>Propionibacteriaceae</taxon>
        <taxon>Luteococcus</taxon>
    </lineage>
</organism>
<name>A0A1R4IMA1_9ACTN</name>
<reference evidence="1 2" key="1">
    <citation type="submission" date="2017-02" db="EMBL/GenBank/DDBJ databases">
        <authorList>
            <person name="Peterson S.W."/>
        </authorList>
    </citation>
    <scope>NUCLEOTIDE SEQUENCE [LARGE SCALE GENOMIC DNA]</scope>
    <source>
        <strain evidence="1 2">LSP_Lj1</strain>
    </source>
</reference>